<sequence>MACFSFVLNRFSALDAGQENVVSAKPASTPLFLPDPAPRPRIKNVSVQPTVAVNESVSGEVGGSRKRLRGRGQIWDMVEKLCEFAPKDNPLRTDIEGDIRLKRAGKRQKHARQSLRKKENSNQAK</sequence>
<dbReference type="AlphaFoldDB" id="A0A8H7AGI4"/>
<name>A0A8H7AGI4_9EURO</name>
<accession>A0A8H7AGI4</accession>
<dbReference type="EMBL" id="JAACFV010000082">
    <property type="protein sequence ID" value="KAF7506686.1"/>
    <property type="molecule type" value="Genomic_DNA"/>
</dbReference>
<proteinExistence type="predicted"/>
<evidence type="ECO:0000313" key="3">
    <source>
        <dbReference type="Proteomes" id="UP000606974"/>
    </source>
</evidence>
<organism evidence="2 3">
    <name type="scientific">Endocarpon pusillum</name>
    <dbReference type="NCBI Taxonomy" id="364733"/>
    <lineage>
        <taxon>Eukaryota</taxon>
        <taxon>Fungi</taxon>
        <taxon>Dikarya</taxon>
        <taxon>Ascomycota</taxon>
        <taxon>Pezizomycotina</taxon>
        <taxon>Eurotiomycetes</taxon>
        <taxon>Chaetothyriomycetidae</taxon>
        <taxon>Verrucariales</taxon>
        <taxon>Verrucariaceae</taxon>
        <taxon>Endocarpon</taxon>
    </lineage>
</organism>
<feature type="compositionally biased region" description="Basic residues" evidence="1">
    <location>
        <begin position="102"/>
        <end position="115"/>
    </location>
</feature>
<feature type="region of interest" description="Disordered" evidence="1">
    <location>
        <begin position="95"/>
        <end position="125"/>
    </location>
</feature>
<dbReference type="Proteomes" id="UP000606974">
    <property type="component" value="Unassembled WGS sequence"/>
</dbReference>
<reference evidence="2" key="1">
    <citation type="submission" date="2020-02" db="EMBL/GenBank/DDBJ databases">
        <authorList>
            <person name="Palmer J.M."/>
        </authorList>
    </citation>
    <scope>NUCLEOTIDE SEQUENCE</scope>
    <source>
        <strain evidence="2">EPUS1.4</strain>
        <tissue evidence="2">Thallus</tissue>
    </source>
</reference>
<comment type="caution">
    <text evidence="2">The sequence shown here is derived from an EMBL/GenBank/DDBJ whole genome shotgun (WGS) entry which is preliminary data.</text>
</comment>
<gene>
    <name evidence="2" type="ORF">GJ744_011515</name>
</gene>
<evidence type="ECO:0000313" key="2">
    <source>
        <dbReference type="EMBL" id="KAF7506686.1"/>
    </source>
</evidence>
<feature type="compositionally biased region" description="Basic and acidic residues" evidence="1">
    <location>
        <begin position="116"/>
        <end position="125"/>
    </location>
</feature>
<keyword evidence="3" id="KW-1185">Reference proteome</keyword>
<protein>
    <submittedName>
        <fullName evidence="2">Uncharacterized protein</fullName>
    </submittedName>
</protein>
<evidence type="ECO:0000256" key="1">
    <source>
        <dbReference type="SAM" id="MobiDB-lite"/>
    </source>
</evidence>
<feature type="region of interest" description="Disordered" evidence="1">
    <location>
        <begin position="27"/>
        <end position="46"/>
    </location>
</feature>